<feature type="compositionally biased region" description="Basic and acidic residues" evidence="10">
    <location>
        <begin position="324"/>
        <end position="340"/>
    </location>
</feature>
<keyword evidence="7" id="KW-0206">Cytoskeleton</keyword>
<feature type="coiled-coil region" evidence="9">
    <location>
        <begin position="212"/>
        <end position="290"/>
    </location>
</feature>
<dbReference type="GO" id="GO:0043015">
    <property type="term" value="F:gamma-tubulin binding"/>
    <property type="evidence" value="ECO:0007669"/>
    <property type="project" value="InterPro"/>
</dbReference>
<proteinExistence type="predicted"/>
<protein>
    <recommendedName>
        <fullName evidence="3">Centrosomal protein of 70 kDa</fullName>
    </recommendedName>
</protein>
<feature type="region of interest" description="Disordered" evidence="10">
    <location>
        <begin position="319"/>
        <end position="340"/>
    </location>
</feature>
<comment type="function">
    <text evidence="8">Plays a role in the organization of both preexisting and nascent microtubules in interphase cells. During mitosis, required for the organization and orientation of the mitotic spindle.</text>
</comment>
<evidence type="ECO:0000256" key="8">
    <source>
        <dbReference type="ARBA" id="ARBA00025273"/>
    </source>
</evidence>
<dbReference type="GO" id="GO:0070507">
    <property type="term" value="P:regulation of microtubule cytoskeleton organization"/>
    <property type="evidence" value="ECO:0007669"/>
    <property type="project" value="InterPro"/>
</dbReference>
<keyword evidence="4" id="KW-0963">Cytoplasm</keyword>
<evidence type="ECO:0000313" key="11">
    <source>
        <dbReference type="EMBL" id="KAJ1175728.1"/>
    </source>
</evidence>
<gene>
    <name evidence="11" type="ORF">NDU88_001015</name>
</gene>
<evidence type="ECO:0000313" key="12">
    <source>
        <dbReference type="Proteomes" id="UP001066276"/>
    </source>
</evidence>
<evidence type="ECO:0000256" key="5">
    <source>
        <dbReference type="ARBA" id="ARBA00022803"/>
    </source>
</evidence>
<evidence type="ECO:0000256" key="1">
    <source>
        <dbReference type="ARBA" id="ARBA00004300"/>
    </source>
</evidence>
<dbReference type="PANTHER" id="PTHR14594:SF1">
    <property type="entry name" value="CENTROSOMAL PROTEIN OF 70 KDA"/>
    <property type="match status" value="1"/>
</dbReference>
<evidence type="ECO:0000256" key="3">
    <source>
        <dbReference type="ARBA" id="ARBA00018408"/>
    </source>
</evidence>
<dbReference type="Proteomes" id="UP001066276">
    <property type="component" value="Chromosome 3_2"/>
</dbReference>
<comment type="subcellular location">
    <subcellularLocation>
        <location evidence="1">Cytoplasm</location>
        <location evidence="1">Cytoskeleton</location>
        <location evidence="1">Microtubule organizing center</location>
        <location evidence="1">Centrosome</location>
    </subcellularLocation>
</comment>
<dbReference type="EMBL" id="JANPWB010000006">
    <property type="protein sequence ID" value="KAJ1175728.1"/>
    <property type="molecule type" value="Genomic_DNA"/>
</dbReference>
<reference evidence="11" key="1">
    <citation type="journal article" date="2022" name="bioRxiv">
        <title>Sequencing and chromosome-scale assembly of the giantPleurodeles waltlgenome.</title>
        <authorList>
            <person name="Brown T."/>
            <person name="Elewa A."/>
            <person name="Iarovenko S."/>
            <person name="Subramanian E."/>
            <person name="Araus A.J."/>
            <person name="Petzold A."/>
            <person name="Susuki M."/>
            <person name="Suzuki K.-i.T."/>
            <person name="Hayashi T."/>
            <person name="Toyoda A."/>
            <person name="Oliveira C."/>
            <person name="Osipova E."/>
            <person name="Leigh N.D."/>
            <person name="Simon A."/>
            <person name="Yun M.H."/>
        </authorList>
    </citation>
    <scope>NUCLEOTIDE SEQUENCE</scope>
    <source>
        <strain evidence="11">20211129_DDA</strain>
        <tissue evidence="11">Liver</tissue>
    </source>
</reference>
<dbReference type="InterPro" id="IPR037692">
    <property type="entry name" value="CEP70"/>
</dbReference>
<keyword evidence="12" id="KW-1185">Reference proteome</keyword>
<comment type="subunit">
    <text evidence="2">Directly interacts with tubulin-gamma; this interaction determines centrosomal localization.</text>
</comment>
<evidence type="ECO:0000256" key="10">
    <source>
        <dbReference type="SAM" id="MobiDB-lite"/>
    </source>
</evidence>
<dbReference type="PANTHER" id="PTHR14594">
    <property type="entry name" value="CENTROSOMAL PROTEIN OF 70 KDA"/>
    <property type="match status" value="1"/>
</dbReference>
<feature type="coiled-coil region" evidence="9">
    <location>
        <begin position="84"/>
        <end position="171"/>
    </location>
</feature>
<dbReference type="AlphaFoldDB" id="A0AAV7TGL2"/>
<keyword evidence="5" id="KW-0802">TPR repeat</keyword>
<name>A0AAV7TGL2_PLEWA</name>
<organism evidence="11 12">
    <name type="scientific">Pleurodeles waltl</name>
    <name type="common">Iberian ribbed newt</name>
    <dbReference type="NCBI Taxonomy" id="8319"/>
    <lineage>
        <taxon>Eukaryota</taxon>
        <taxon>Metazoa</taxon>
        <taxon>Chordata</taxon>
        <taxon>Craniata</taxon>
        <taxon>Vertebrata</taxon>
        <taxon>Euteleostomi</taxon>
        <taxon>Amphibia</taxon>
        <taxon>Batrachia</taxon>
        <taxon>Caudata</taxon>
        <taxon>Salamandroidea</taxon>
        <taxon>Salamandridae</taxon>
        <taxon>Pleurodelinae</taxon>
        <taxon>Pleurodeles</taxon>
    </lineage>
</organism>
<accession>A0AAV7TGL2</accession>
<evidence type="ECO:0000256" key="4">
    <source>
        <dbReference type="ARBA" id="ARBA00022490"/>
    </source>
</evidence>
<sequence length="632" mass="72586">MSSILASSEGERYKRDLEEWENINKLLKRHGFNSVSLKPKETMGLTDVAVLDKQSSMQIRSALKSLIEDTERQQALIHGLVQSNTQLKEDLRQQQGRASRQEQRAVDLERILDSVKSKVRSLEDDFIAKASQHHSQLKELQKDKQIAEMRYNQQKQKLHEQQERSACLQKKLLKMVAEEDRRVARQNKAFLQFQERAPKAYSSTDQQMIDVIDSYECQISRLQKELRGYEDHMNNAQAETTASTQSLDLDATPNYKALLKSYQDQLKQSKAKLENILLENQNLQKELQARPTAKELKLSKQQVKRLEKILHQNNINLHRVSSSKKSEERQDDSESTRVEDLDSLQPNVCRRYLKSACMMVNIQDVKDLDSVISLTVKQSEEYSKLQQVLASINTLVTGHKAPQLLYKQSCRQQFNKDDSQKTGFEHLLPTIKMWADQLISLKDLHVSLQKLALKIVPTCAVPTHDSTAAVRVEDLQFLVDTIIEEEENQKKSTERTSPQALQSFVLHFQKLFDVTSPNGIFTRMNDVYMKLGEMNNAMRNLRNLLGLDDAAPPSTIVNMVGKLCNLINDSTVQHVKQLFGALDIDIIISKLEEHDEFFPAFEALMRDLLQILEITHLEDILPAVQKLKMLAT</sequence>
<dbReference type="GO" id="GO:0060271">
    <property type="term" value="P:cilium assembly"/>
    <property type="evidence" value="ECO:0007669"/>
    <property type="project" value="InterPro"/>
</dbReference>
<evidence type="ECO:0000256" key="7">
    <source>
        <dbReference type="ARBA" id="ARBA00023212"/>
    </source>
</evidence>
<dbReference type="GO" id="GO:0005813">
    <property type="term" value="C:centrosome"/>
    <property type="evidence" value="ECO:0007669"/>
    <property type="project" value="UniProtKB-SubCell"/>
</dbReference>
<keyword evidence="6 9" id="KW-0175">Coiled coil</keyword>
<evidence type="ECO:0000256" key="9">
    <source>
        <dbReference type="SAM" id="Coils"/>
    </source>
</evidence>
<comment type="caution">
    <text evidence="11">The sequence shown here is derived from an EMBL/GenBank/DDBJ whole genome shotgun (WGS) entry which is preliminary data.</text>
</comment>
<evidence type="ECO:0000256" key="6">
    <source>
        <dbReference type="ARBA" id="ARBA00023054"/>
    </source>
</evidence>
<evidence type="ECO:0000256" key="2">
    <source>
        <dbReference type="ARBA" id="ARBA00011832"/>
    </source>
</evidence>